<evidence type="ECO:0000256" key="4">
    <source>
        <dbReference type="ARBA" id="ARBA00022679"/>
    </source>
</evidence>
<keyword evidence="4 9" id="KW-0808">Transferase</keyword>
<name>A0A1H9RHJ8_9ACTN</name>
<dbReference type="InterPro" id="IPR036554">
    <property type="entry name" value="GHMP_kinase_C_sf"/>
</dbReference>
<keyword evidence="6 9" id="KW-0418">Kinase</keyword>
<dbReference type="Proteomes" id="UP000198815">
    <property type="component" value="Unassembled WGS sequence"/>
</dbReference>
<keyword evidence="7 9" id="KW-0067">ATP-binding</keyword>
<dbReference type="NCBIfam" id="NF002870">
    <property type="entry name" value="PRK03188.1"/>
    <property type="match status" value="1"/>
</dbReference>
<dbReference type="Pfam" id="PF00288">
    <property type="entry name" value="GHMP_kinases_N"/>
    <property type="match status" value="1"/>
</dbReference>
<dbReference type="PANTHER" id="PTHR43527:SF2">
    <property type="entry name" value="4-DIPHOSPHOCYTIDYL-2-C-METHYL-D-ERYTHRITOL KINASE, CHLOROPLASTIC"/>
    <property type="match status" value="1"/>
</dbReference>
<accession>A0A1H9RHJ8</accession>
<dbReference type="GO" id="GO:0016114">
    <property type="term" value="P:terpenoid biosynthetic process"/>
    <property type="evidence" value="ECO:0007669"/>
    <property type="project" value="UniProtKB-UniRule"/>
</dbReference>
<keyword evidence="5 9" id="KW-0547">Nucleotide-binding</keyword>
<evidence type="ECO:0000256" key="9">
    <source>
        <dbReference type="HAMAP-Rule" id="MF_00061"/>
    </source>
</evidence>
<evidence type="ECO:0000256" key="7">
    <source>
        <dbReference type="ARBA" id="ARBA00022840"/>
    </source>
</evidence>
<keyword evidence="9" id="KW-0414">Isoprene biosynthesis</keyword>
<comment type="function">
    <text evidence="9">Catalyzes the phosphorylation of the position 2 hydroxy group of 4-diphosphocytidyl-2C-methyl-D-erythritol.</text>
</comment>
<sequence length="326" mass="33502">MSESGTSADDSTGPGLSAEDTRVKVRVPAKVNLSLRLAPRDDDGYHPVSTVFQAVSLFDEVVAERRTGGLVDVFMHGGQADRVSDDTTNLAVRAALLLRAERGDPELGVHLDITKAIPVAGGMAGGSADAAASLLACSVLWDLDTTPDDLHELASRLGSDVPFALLGGTAIGHGRGEQLVPALTRGSYQWVLAVAPEGLSTPSVFAHFDAQLARGAVSPMPSAGAEPPRELLNALSGGDAESVAAHLGNDLQEAACELYPPLRRTLDIGTQAGALAAIVSGSGPTCAFLCANQADARNVEAVLLGLDQVLEVHRVSGPVPGAQLVS</sequence>
<dbReference type="EMBL" id="FOGZ01000007">
    <property type="protein sequence ID" value="SER72226.1"/>
    <property type="molecule type" value="Genomic_DNA"/>
</dbReference>
<evidence type="ECO:0000256" key="1">
    <source>
        <dbReference type="ARBA" id="ARBA00009684"/>
    </source>
</evidence>
<dbReference type="InterPro" id="IPR020568">
    <property type="entry name" value="Ribosomal_Su5_D2-typ_SF"/>
</dbReference>
<dbReference type="InterPro" id="IPR006204">
    <property type="entry name" value="GHMP_kinase_N_dom"/>
</dbReference>
<reference evidence="13 14" key="1">
    <citation type="submission" date="2016-10" db="EMBL/GenBank/DDBJ databases">
        <authorList>
            <person name="de Groot N.N."/>
        </authorList>
    </citation>
    <scope>NUCLEOTIDE SEQUENCE [LARGE SCALE GENOMIC DNA]</scope>
    <source>
        <strain evidence="13 14">DSM 16859</strain>
    </source>
</reference>
<dbReference type="InterPro" id="IPR013750">
    <property type="entry name" value="GHMP_kinase_C_dom"/>
</dbReference>
<dbReference type="UniPathway" id="UPA00056">
    <property type="reaction ID" value="UER00094"/>
</dbReference>
<feature type="active site" evidence="9">
    <location>
        <position position="30"/>
    </location>
</feature>
<feature type="binding site" evidence="9">
    <location>
        <begin position="118"/>
        <end position="128"/>
    </location>
    <ligand>
        <name>ATP</name>
        <dbReference type="ChEBI" id="CHEBI:30616"/>
    </ligand>
</feature>
<dbReference type="NCBIfam" id="TIGR00154">
    <property type="entry name" value="ispE"/>
    <property type="match status" value="1"/>
</dbReference>
<comment type="catalytic activity">
    <reaction evidence="9">
        <text>4-CDP-2-C-methyl-D-erythritol + ATP = 4-CDP-2-C-methyl-D-erythritol 2-phosphate + ADP + H(+)</text>
        <dbReference type="Rhea" id="RHEA:18437"/>
        <dbReference type="ChEBI" id="CHEBI:15378"/>
        <dbReference type="ChEBI" id="CHEBI:30616"/>
        <dbReference type="ChEBI" id="CHEBI:57823"/>
        <dbReference type="ChEBI" id="CHEBI:57919"/>
        <dbReference type="ChEBI" id="CHEBI:456216"/>
        <dbReference type="EC" id="2.7.1.148"/>
    </reaction>
</comment>
<organism evidence="13 14">
    <name type="scientific">Propionibacterium cyclohexanicum</name>
    <dbReference type="NCBI Taxonomy" id="64702"/>
    <lineage>
        <taxon>Bacteria</taxon>
        <taxon>Bacillati</taxon>
        <taxon>Actinomycetota</taxon>
        <taxon>Actinomycetes</taxon>
        <taxon>Propionibacteriales</taxon>
        <taxon>Propionibacteriaceae</taxon>
        <taxon>Propionibacterium</taxon>
    </lineage>
</organism>
<evidence type="ECO:0000256" key="10">
    <source>
        <dbReference type="SAM" id="MobiDB-lite"/>
    </source>
</evidence>
<dbReference type="InterPro" id="IPR004424">
    <property type="entry name" value="IspE"/>
</dbReference>
<feature type="active site" evidence="9">
    <location>
        <position position="160"/>
    </location>
</feature>
<evidence type="ECO:0000256" key="5">
    <source>
        <dbReference type="ARBA" id="ARBA00022741"/>
    </source>
</evidence>
<feature type="domain" description="GHMP kinase C-terminal" evidence="12">
    <location>
        <begin position="235"/>
        <end position="301"/>
    </location>
</feature>
<evidence type="ECO:0000256" key="2">
    <source>
        <dbReference type="ARBA" id="ARBA00012052"/>
    </source>
</evidence>
<dbReference type="GO" id="GO:0005524">
    <property type="term" value="F:ATP binding"/>
    <property type="evidence" value="ECO:0007669"/>
    <property type="project" value="UniProtKB-UniRule"/>
</dbReference>
<dbReference type="RefSeq" id="WP_245725734.1">
    <property type="nucleotide sequence ID" value="NZ_FOGZ01000007.1"/>
</dbReference>
<dbReference type="PANTHER" id="PTHR43527">
    <property type="entry name" value="4-DIPHOSPHOCYTIDYL-2-C-METHYL-D-ERYTHRITOL KINASE, CHLOROPLASTIC"/>
    <property type="match status" value="1"/>
</dbReference>
<feature type="compositionally biased region" description="Polar residues" evidence="10">
    <location>
        <begin position="1"/>
        <end position="10"/>
    </location>
</feature>
<dbReference type="EC" id="2.7.1.148" evidence="2 9"/>
<evidence type="ECO:0000256" key="3">
    <source>
        <dbReference type="ARBA" id="ARBA00017473"/>
    </source>
</evidence>
<proteinExistence type="inferred from homology"/>
<dbReference type="HAMAP" id="MF_00061">
    <property type="entry name" value="IspE"/>
    <property type="match status" value="1"/>
</dbReference>
<feature type="region of interest" description="Disordered" evidence="10">
    <location>
        <begin position="1"/>
        <end position="22"/>
    </location>
</feature>
<comment type="pathway">
    <text evidence="9">Isoprenoid biosynthesis; isopentenyl diphosphate biosynthesis via DXP pathway; isopentenyl diphosphate from 1-deoxy-D-xylulose 5-phosphate: step 3/6.</text>
</comment>
<dbReference type="SUPFAM" id="SSF55060">
    <property type="entry name" value="GHMP Kinase, C-terminal domain"/>
    <property type="match status" value="1"/>
</dbReference>
<evidence type="ECO:0000256" key="8">
    <source>
        <dbReference type="ARBA" id="ARBA00032554"/>
    </source>
</evidence>
<evidence type="ECO:0000256" key="6">
    <source>
        <dbReference type="ARBA" id="ARBA00022777"/>
    </source>
</evidence>
<dbReference type="Gene3D" id="3.30.230.10">
    <property type="match status" value="1"/>
</dbReference>
<dbReference type="SUPFAM" id="SSF54211">
    <property type="entry name" value="Ribosomal protein S5 domain 2-like"/>
    <property type="match status" value="1"/>
</dbReference>
<gene>
    <name evidence="9" type="primary">ispE</name>
    <name evidence="13" type="ORF">SAMN05443377_10781</name>
</gene>
<dbReference type="Gene3D" id="3.30.70.890">
    <property type="entry name" value="GHMP kinase, C-terminal domain"/>
    <property type="match status" value="1"/>
</dbReference>
<evidence type="ECO:0000259" key="11">
    <source>
        <dbReference type="Pfam" id="PF00288"/>
    </source>
</evidence>
<comment type="similarity">
    <text evidence="1 9">Belongs to the GHMP kinase family. IspE subfamily.</text>
</comment>
<dbReference type="Pfam" id="PF08544">
    <property type="entry name" value="GHMP_kinases_C"/>
    <property type="match status" value="1"/>
</dbReference>
<evidence type="ECO:0000313" key="13">
    <source>
        <dbReference type="EMBL" id="SER72226.1"/>
    </source>
</evidence>
<evidence type="ECO:0000259" key="12">
    <source>
        <dbReference type="Pfam" id="PF08544"/>
    </source>
</evidence>
<dbReference type="AlphaFoldDB" id="A0A1H9RHJ8"/>
<dbReference type="InterPro" id="IPR014721">
    <property type="entry name" value="Ribsml_uS5_D2-typ_fold_subgr"/>
</dbReference>
<dbReference type="PIRSF" id="PIRSF010376">
    <property type="entry name" value="IspE"/>
    <property type="match status" value="1"/>
</dbReference>
<dbReference type="GO" id="GO:0019288">
    <property type="term" value="P:isopentenyl diphosphate biosynthetic process, methylerythritol 4-phosphate pathway"/>
    <property type="evidence" value="ECO:0007669"/>
    <property type="project" value="UniProtKB-UniRule"/>
</dbReference>
<dbReference type="STRING" id="64702.SAMN05443377_10781"/>
<keyword evidence="14" id="KW-1185">Reference proteome</keyword>
<feature type="domain" description="GHMP kinase N-terminal" evidence="11">
    <location>
        <begin position="89"/>
        <end position="168"/>
    </location>
</feature>
<dbReference type="GO" id="GO:0050515">
    <property type="term" value="F:4-(cytidine 5'-diphospho)-2-C-methyl-D-erythritol kinase activity"/>
    <property type="evidence" value="ECO:0007669"/>
    <property type="project" value="UniProtKB-UniRule"/>
</dbReference>
<protein>
    <recommendedName>
        <fullName evidence="3 9">4-diphosphocytidyl-2-C-methyl-D-erythritol kinase</fullName>
        <shortName evidence="9">CMK</shortName>
        <ecNumber evidence="2 9">2.7.1.148</ecNumber>
    </recommendedName>
    <alternativeName>
        <fullName evidence="8 9">4-(cytidine-5'-diphospho)-2-C-methyl-D-erythritol kinase</fullName>
    </alternativeName>
</protein>
<evidence type="ECO:0000313" key="14">
    <source>
        <dbReference type="Proteomes" id="UP000198815"/>
    </source>
</evidence>